<feature type="domain" description="YncI copper-binding" evidence="3">
    <location>
        <begin position="31"/>
        <end position="89"/>
    </location>
</feature>
<protein>
    <submittedName>
        <fullName evidence="4">DUF1775 domain-containing protein</fullName>
    </submittedName>
</protein>
<evidence type="ECO:0000256" key="2">
    <source>
        <dbReference type="SAM" id="Phobius"/>
    </source>
</evidence>
<gene>
    <name evidence="4" type="ORF">ENC19_21850</name>
</gene>
<feature type="compositionally biased region" description="Low complexity" evidence="1">
    <location>
        <begin position="160"/>
        <end position="175"/>
    </location>
</feature>
<dbReference type="EMBL" id="SAIY01000008">
    <property type="protein sequence ID" value="NGM15099.1"/>
    <property type="molecule type" value="Genomic_DNA"/>
</dbReference>
<dbReference type="AlphaFoldDB" id="A0A6M1LA78"/>
<keyword evidence="2" id="KW-0472">Membrane</keyword>
<keyword evidence="2" id="KW-1133">Transmembrane helix</keyword>
<evidence type="ECO:0000313" key="5">
    <source>
        <dbReference type="Proteomes" id="UP000478148"/>
    </source>
</evidence>
<dbReference type="InterPro" id="IPR038507">
    <property type="entry name" value="YcnI-like_sf"/>
</dbReference>
<organism evidence="4 5">
    <name type="scientific">Verrucosispora sioxanthis</name>
    <dbReference type="NCBI Taxonomy" id="2499994"/>
    <lineage>
        <taxon>Bacteria</taxon>
        <taxon>Bacillati</taxon>
        <taxon>Actinomycetota</taxon>
        <taxon>Actinomycetes</taxon>
        <taxon>Micromonosporales</taxon>
        <taxon>Micromonosporaceae</taxon>
        <taxon>Micromonospora</taxon>
    </lineage>
</organism>
<dbReference type="Pfam" id="PF07987">
    <property type="entry name" value="DUF1775"/>
    <property type="match status" value="2"/>
</dbReference>
<feature type="transmembrane region" description="Helical" evidence="2">
    <location>
        <begin position="185"/>
        <end position="204"/>
    </location>
</feature>
<evidence type="ECO:0000256" key="1">
    <source>
        <dbReference type="SAM" id="MobiDB-lite"/>
    </source>
</evidence>
<dbReference type="Gene3D" id="2.60.40.2230">
    <property type="entry name" value="Uncharacterised protein YcnI-like PF07987, DUF1775"/>
    <property type="match status" value="1"/>
</dbReference>
<dbReference type="Proteomes" id="UP000478148">
    <property type="component" value="Unassembled WGS sequence"/>
</dbReference>
<keyword evidence="5" id="KW-1185">Reference proteome</keyword>
<name>A0A6M1LA78_9ACTN</name>
<comment type="caution">
    <text evidence="4">The sequence shown here is derived from an EMBL/GenBank/DDBJ whole genome shotgun (WGS) entry which is preliminary data.</text>
</comment>
<dbReference type="RefSeq" id="WP_164449125.1">
    <property type="nucleotide sequence ID" value="NZ_SAIY01000008.1"/>
</dbReference>
<accession>A0A6M1LA78</accession>
<sequence>MSPRRWIGMAGLVVAGSIGYLVLGAVPAAAHVEVASAQPNGDGTTTLTFSFDHSCDDSPTTELVVALPDGVTASGTVPPEGWTATVAGQRVTFTGPGRETAEVGVTTRIVARAGDTLTFPVLQRCADGGSYDWIDITADSEHPAPRLIATNAVLAEQPQVPAAPPDAAAGGTEPTQGGGATLGQASAVVVTFVAAAALAGFVTVRRW</sequence>
<evidence type="ECO:0000259" key="3">
    <source>
        <dbReference type="Pfam" id="PF07987"/>
    </source>
</evidence>
<proteinExistence type="predicted"/>
<keyword evidence="2" id="KW-0812">Transmembrane</keyword>
<feature type="region of interest" description="Disordered" evidence="1">
    <location>
        <begin position="160"/>
        <end position="179"/>
    </location>
</feature>
<dbReference type="InterPro" id="IPR012533">
    <property type="entry name" value="YcnI-copper_dom"/>
</dbReference>
<evidence type="ECO:0000313" key="4">
    <source>
        <dbReference type="EMBL" id="NGM15099.1"/>
    </source>
</evidence>
<reference evidence="4 5" key="1">
    <citation type="submission" date="2020-02" db="EMBL/GenBank/DDBJ databases">
        <title>Draft Genome Sequence of Verrucosispora sp. Strain CWR15, Isolated from Gulf of Mexico Sponge.</title>
        <authorList>
            <person name="Kennedy S.J."/>
            <person name="Cella E."/>
            <person name="Azarian T."/>
            <person name="Baker B.J."/>
            <person name="Shaw L.N."/>
        </authorList>
    </citation>
    <scope>NUCLEOTIDE SEQUENCE [LARGE SCALE GENOMIC DNA]</scope>
    <source>
        <strain evidence="4 5">CWR15</strain>
    </source>
</reference>
<feature type="domain" description="YncI copper-binding" evidence="3">
    <location>
        <begin position="99"/>
        <end position="147"/>
    </location>
</feature>